<feature type="region of interest" description="Disordered" evidence="1">
    <location>
        <begin position="171"/>
        <end position="195"/>
    </location>
</feature>
<dbReference type="PROSITE" id="PS50222">
    <property type="entry name" value="EF_HAND_2"/>
    <property type="match status" value="2"/>
</dbReference>
<organism evidence="3 4">
    <name type="scientific">Candidatus Ozemobacter sibiricus</name>
    <dbReference type="NCBI Taxonomy" id="2268124"/>
    <lineage>
        <taxon>Bacteria</taxon>
        <taxon>Candidatus Ozemobacteria</taxon>
        <taxon>Candidatus Ozemobacterales</taxon>
        <taxon>Candidatus Ozemobacteraceae</taxon>
        <taxon>Candidatus Ozemobacter</taxon>
    </lineage>
</organism>
<feature type="region of interest" description="Disordered" evidence="1">
    <location>
        <begin position="222"/>
        <end position="254"/>
    </location>
</feature>
<feature type="domain" description="EF-hand" evidence="2">
    <location>
        <begin position="40"/>
        <end position="74"/>
    </location>
</feature>
<gene>
    <name evidence="3" type="ORF">OZSIB_4116</name>
</gene>
<protein>
    <recommendedName>
        <fullName evidence="2">EF-hand domain-containing protein</fullName>
    </recommendedName>
</protein>
<name>A0A367ZND7_9BACT</name>
<dbReference type="InterPro" id="IPR002048">
    <property type="entry name" value="EF_hand_dom"/>
</dbReference>
<dbReference type="AlphaFoldDB" id="A0A367ZND7"/>
<sequence>MQPTLQERIQAFKQGTGTLQKADLVDLKTGVEAVAPQAGRPLQAILDAFDRIDQNQDGISAQELAQFAGAKAPPARPGPADGPPPRGVGGGGLPVMVVMMSQGGASPTVATGTPQGGGEPKAVSKEDLLNLKDLLEKAGLNVPEELQTLIDSFDRLDADRSGTLSLPEVREAMKDQPLPAQPPAEALSGSRAAGRAGGSLGAQLKDLLARVGQALASALAAAEGPSVDGRETAGAPGGAPVEAAPGQMEEQQGSVRFSLRASVSEVSAQARRAYGQTTAVSYAAEASVSMVDLKV</sequence>
<evidence type="ECO:0000313" key="3">
    <source>
        <dbReference type="EMBL" id="RCK79644.1"/>
    </source>
</evidence>
<dbReference type="SMART" id="SM00054">
    <property type="entry name" value="EFh"/>
    <property type="match status" value="2"/>
</dbReference>
<dbReference type="InterPro" id="IPR018247">
    <property type="entry name" value="EF_Hand_1_Ca_BS"/>
</dbReference>
<dbReference type="PROSITE" id="PS00018">
    <property type="entry name" value="EF_HAND_1"/>
    <property type="match status" value="1"/>
</dbReference>
<dbReference type="InterPro" id="IPR011992">
    <property type="entry name" value="EF-hand-dom_pair"/>
</dbReference>
<dbReference type="EMBL" id="QOQW01000011">
    <property type="protein sequence ID" value="RCK79644.1"/>
    <property type="molecule type" value="Genomic_DNA"/>
</dbReference>
<comment type="caution">
    <text evidence="3">The sequence shown here is derived from an EMBL/GenBank/DDBJ whole genome shotgun (WGS) entry which is preliminary data.</text>
</comment>
<reference evidence="3 4" key="1">
    <citation type="submission" date="2018-05" db="EMBL/GenBank/DDBJ databases">
        <title>A metagenomic window into the 2 km-deep terrestrial subsurface aquifer revealed taxonomically and functionally diverse microbial community comprising novel uncultured bacterial lineages.</title>
        <authorList>
            <person name="Kadnikov V.V."/>
            <person name="Mardanov A.V."/>
            <person name="Beletsky A.V."/>
            <person name="Banks D."/>
            <person name="Pimenov N.V."/>
            <person name="Frank Y.A."/>
            <person name="Karnachuk O.V."/>
            <person name="Ravin N.V."/>
        </authorList>
    </citation>
    <scope>NUCLEOTIDE SEQUENCE [LARGE SCALE GENOMIC DNA]</scope>
    <source>
        <strain evidence="3">BY5</strain>
    </source>
</reference>
<feature type="domain" description="EF-hand" evidence="2">
    <location>
        <begin position="144"/>
        <end position="179"/>
    </location>
</feature>
<dbReference type="SUPFAM" id="SSF47473">
    <property type="entry name" value="EF-hand"/>
    <property type="match status" value="1"/>
</dbReference>
<proteinExistence type="predicted"/>
<evidence type="ECO:0000313" key="4">
    <source>
        <dbReference type="Proteomes" id="UP000252355"/>
    </source>
</evidence>
<dbReference type="GO" id="GO:0005509">
    <property type="term" value="F:calcium ion binding"/>
    <property type="evidence" value="ECO:0007669"/>
    <property type="project" value="InterPro"/>
</dbReference>
<evidence type="ECO:0000259" key="2">
    <source>
        <dbReference type="PROSITE" id="PS50222"/>
    </source>
</evidence>
<dbReference type="Pfam" id="PF13202">
    <property type="entry name" value="EF-hand_5"/>
    <property type="match status" value="2"/>
</dbReference>
<dbReference type="Proteomes" id="UP000252355">
    <property type="component" value="Unassembled WGS sequence"/>
</dbReference>
<dbReference type="Gene3D" id="1.10.238.10">
    <property type="entry name" value="EF-hand"/>
    <property type="match status" value="1"/>
</dbReference>
<accession>A0A367ZND7</accession>
<evidence type="ECO:0000256" key="1">
    <source>
        <dbReference type="SAM" id="MobiDB-lite"/>
    </source>
</evidence>
<feature type="compositionally biased region" description="Low complexity" evidence="1">
    <location>
        <begin position="183"/>
        <end position="194"/>
    </location>
</feature>